<dbReference type="AlphaFoldDB" id="A0A9X3LVN7"/>
<evidence type="ECO:0000256" key="2">
    <source>
        <dbReference type="ARBA" id="ARBA00008814"/>
    </source>
</evidence>
<comment type="subcellular location">
    <subcellularLocation>
        <location evidence="1">Cell envelope</location>
    </subcellularLocation>
</comment>
<accession>A0A9X3LVN7</accession>
<gene>
    <name evidence="7" type="ORF">L8U60_10585</name>
</gene>
<dbReference type="InterPro" id="IPR002491">
    <property type="entry name" value="ABC_transptr_periplasmic_BD"/>
</dbReference>
<organism evidence="7 8">
    <name type="scientific">Corynebacterium meitnerae</name>
    <dbReference type="NCBI Taxonomy" id="2913498"/>
    <lineage>
        <taxon>Bacteria</taxon>
        <taxon>Bacillati</taxon>
        <taxon>Actinomycetota</taxon>
        <taxon>Actinomycetes</taxon>
        <taxon>Mycobacteriales</taxon>
        <taxon>Corynebacteriaceae</taxon>
        <taxon>Corynebacterium</taxon>
    </lineage>
</organism>
<dbReference type="RefSeq" id="WP_269966341.1">
    <property type="nucleotide sequence ID" value="NZ_JAKMUS010000027.1"/>
</dbReference>
<dbReference type="PANTHER" id="PTHR30532">
    <property type="entry name" value="IRON III DICITRATE-BINDING PERIPLASMIC PROTEIN"/>
    <property type="match status" value="1"/>
</dbReference>
<dbReference type="GO" id="GO:1901678">
    <property type="term" value="P:iron coordination entity transport"/>
    <property type="evidence" value="ECO:0007669"/>
    <property type="project" value="UniProtKB-ARBA"/>
</dbReference>
<keyword evidence="8" id="KW-1185">Reference proteome</keyword>
<dbReference type="PANTHER" id="PTHR30532:SF28">
    <property type="entry name" value="PETROBACTIN-BINDING PROTEIN YCLQ"/>
    <property type="match status" value="1"/>
</dbReference>
<dbReference type="Proteomes" id="UP001146468">
    <property type="component" value="Unassembled WGS sequence"/>
</dbReference>
<dbReference type="Pfam" id="PF01497">
    <property type="entry name" value="Peripla_BP_2"/>
    <property type="match status" value="1"/>
</dbReference>
<proteinExistence type="inferred from homology"/>
<reference evidence="7" key="1">
    <citation type="submission" date="2022-02" db="EMBL/GenBank/DDBJ databases">
        <title>Corynebacterium sp. from urogenital microbiome.</title>
        <authorList>
            <person name="Cappelli E.A."/>
            <person name="Ribeiro T.G."/>
            <person name="Peixe L."/>
        </authorList>
    </citation>
    <scope>NUCLEOTIDE SEQUENCE</scope>
    <source>
        <strain evidence="7">C8Ua_172</strain>
    </source>
</reference>
<evidence type="ECO:0000256" key="5">
    <source>
        <dbReference type="SAM" id="SignalP"/>
    </source>
</evidence>
<evidence type="ECO:0000313" key="8">
    <source>
        <dbReference type="Proteomes" id="UP001146468"/>
    </source>
</evidence>
<evidence type="ECO:0000256" key="3">
    <source>
        <dbReference type="ARBA" id="ARBA00022448"/>
    </source>
</evidence>
<evidence type="ECO:0000256" key="4">
    <source>
        <dbReference type="ARBA" id="ARBA00022729"/>
    </source>
</evidence>
<comment type="caution">
    <text evidence="7">The sequence shown here is derived from an EMBL/GenBank/DDBJ whole genome shotgun (WGS) entry which is preliminary data.</text>
</comment>
<dbReference type="InterPro" id="IPR051313">
    <property type="entry name" value="Bact_iron-sidero_bind"/>
</dbReference>
<name>A0A9X3LVN7_9CORY</name>
<sequence length="293" mass="31355">MKEGSPVQMIWRKRLVCVALCAVSLPAMSACGEAGEAEAAGEQTIAKPAWLGGTVEITDNSGTKTVPFQPKKVVALDPGTEVLLKDLGVDADYGSTPEEVARLEPDLVVIGAKTSHSPADFGEVAVVDLAPRDEQPLDWEVVRQAQVLGKIFDKEVEAKQLDDDFSAALKRARNAAKKSWTAAAVQVVNGKIVPQGADGGKLFGPVMEMVGLESVTLADKPDVILVSEPSPLHSAESYQSTIRQLDKDPKMKNVPAVKKGNVYVAPYSTPPEGTLSAYTQMFNELANHWSAIY</sequence>
<evidence type="ECO:0000259" key="6">
    <source>
        <dbReference type="Pfam" id="PF01497"/>
    </source>
</evidence>
<dbReference type="Gene3D" id="3.40.50.1980">
    <property type="entry name" value="Nitrogenase molybdenum iron protein domain"/>
    <property type="match status" value="2"/>
</dbReference>
<evidence type="ECO:0000256" key="1">
    <source>
        <dbReference type="ARBA" id="ARBA00004196"/>
    </source>
</evidence>
<dbReference type="GO" id="GO:0030288">
    <property type="term" value="C:outer membrane-bounded periplasmic space"/>
    <property type="evidence" value="ECO:0007669"/>
    <property type="project" value="TreeGrafter"/>
</dbReference>
<evidence type="ECO:0000313" key="7">
    <source>
        <dbReference type="EMBL" id="MCZ9294924.1"/>
    </source>
</evidence>
<keyword evidence="4 5" id="KW-0732">Signal</keyword>
<feature type="signal peptide" evidence="5">
    <location>
        <begin position="1"/>
        <end position="29"/>
    </location>
</feature>
<feature type="chain" id="PRO_5040947498" evidence="5">
    <location>
        <begin position="30"/>
        <end position="293"/>
    </location>
</feature>
<comment type="similarity">
    <text evidence="2">Belongs to the bacterial solute-binding protein 8 family.</text>
</comment>
<protein>
    <submittedName>
        <fullName evidence="7">ABC transporter substrate-binding protein</fullName>
    </submittedName>
</protein>
<dbReference type="PROSITE" id="PS51257">
    <property type="entry name" value="PROKAR_LIPOPROTEIN"/>
    <property type="match status" value="1"/>
</dbReference>
<dbReference type="EMBL" id="JAKMUS010000027">
    <property type="protein sequence ID" value="MCZ9294924.1"/>
    <property type="molecule type" value="Genomic_DNA"/>
</dbReference>
<keyword evidence="3" id="KW-0813">Transport</keyword>
<feature type="domain" description="Fe/B12 periplasmic-binding" evidence="6">
    <location>
        <begin position="74"/>
        <end position="215"/>
    </location>
</feature>
<dbReference type="SUPFAM" id="SSF53807">
    <property type="entry name" value="Helical backbone' metal receptor"/>
    <property type="match status" value="1"/>
</dbReference>